<dbReference type="AlphaFoldDB" id="A0A1K2IWW1"/>
<gene>
    <name evidence="1" type="ORF">SAMN05216324_13010</name>
</gene>
<name>A0A1K2IWW1_9FLAO</name>
<dbReference type="EMBL" id="FPKW01000030">
    <property type="protein sequence ID" value="SFZ96916.1"/>
    <property type="molecule type" value="Genomic_DNA"/>
</dbReference>
<accession>A0A1K2IWW1</accession>
<evidence type="ECO:0000313" key="1">
    <source>
        <dbReference type="EMBL" id="SFZ96916.1"/>
    </source>
</evidence>
<reference evidence="2" key="1">
    <citation type="submission" date="2016-10" db="EMBL/GenBank/DDBJ databases">
        <authorList>
            <person name="Varghese N."/>
            <person name="Submissions S."/>
        </authorList>
    </citation>
    <scope>NUCLEOTIDE SEQUENCE [LARGE SCALE GENOMIC DNA]</scope>
    <source>
        <strain evidence="2">SUR2</strain>
    </source>
</reference>
<organism evidence="1 2">
    <name type="scientific">Chryseobacterium limigenitum</name>
    <dbReference type="NCBI Taxonomy" id="1612149"/>
    <lineage>
        <taxon>Bacteria</taxon>
        <taxon>Pseudomonadati</taxon>
        <taxon>Bacteroidota</taxon>
        <taxon>Flavobacteriia</taxon>
        <taxon>Flavobacteriales</taxon>
        <taxon>Weeksellaceae</taxon>
        <taxon>Chryseobacterium group</taxon>
        <taxon>Chryseobacterium</taxon>
    </lineage>
</organism>
<protein>
    <submittedName>
        <fullName evidence="1">Uncharacterized protein</fullName>
    </submittedName>
</protein>
<dbReference type="Proteomes" id="UP000182034">
    <property type="component" value="Unassembled WGS sequence"/>
</dbReference>
<proteinExistence type="predicted"/>
<dbReference type="STRING" id="1612149.SAMN05216324_13010"/>
<sequence>MVRSRRRLSISCKTYFVTARNQADKPDITDKIAANSNALLSGASTWTTHVRHTITTDIHIIPTVVTKVFRFRRAFFFFLFLEPIG</sequence>
<keyword evidence="2" id="KW-1185">Reference proteome</keyword>
<evidence type="ECO:0000313" key="2">
    <source>
        <dbReference type="Proteomes" id="UP000182034"/>
    </source>
</evidence>